<dbReference type="AlphaFoldDB" id="G7VGF9"/>
<sequence>MSVVAHITKNTVAKREVINKDVMEAVKDVAIELLKAWNPAVSDFIILRDFYSVSYPAPLSKELLEKVRKYSPKRIENRVEVTLPVFEIVHGAQWAGDSLSVGDAVVVFPHIDDATTEEVLRGVVQNLAGQEEGEDLE</sequence>
<name>G7VGF9_9CREN</name>
<evidence type="ECO:0008006" key="3">
    <source>
        <dbReference type="Google" id="ProtNLM"/>
    </source>
</evidence>
<proteinExistence type="predicted"/>
<dbReference type="EMBL" id="CP003098">
    <property type="protein sequence ID" value="AET31870.1"/>
    <property type="molecule type" value="Genomic_DNA"/>
</dbReference>
<dbReference type="eggNOG" id="arCOG04251">
    <property type="taxonomic scope" value="Archaea"/>
</dbReference>
<keyword evidence="2" id="KW-1185">Reference proteome</keyword>
<dbReference type="Pfam" id="PF10051">
    <property type="entry name" value="DUF2286"/>
    <property type="match status" value="1"/>
</dbReference>
<gene>
    <name evidence="1" type="ORF">P186_0416</name>
</gene>
<dbReference type="BioCyc" id="PSP1104324:GJSN-405-MONOMER"/>
<organism evidence="1 2">
    <name type="scientific">Pyrobaculum ferrireducens</name>
    <dbReference type="NCBI Taxonomy" id="1104324"/>
    <lineage>
        <taxon>Archaea</taxon>
        <taxon>Thermoproteota</taxon>
        <taxon>Thermoprotei</taxon>
        <taxon>Thermoproteales</taxon>
        <taxon>Thermoproteaceae</taxon>
        <taxon>Pyrobaculum</taxon>
    </lineage>
</organism>
<dbReference type="HOGENOM" id="CLU_126372_0_0_2"/>
<dbReference type="KEGG" id="pyr:P186_0416"/>
<dbReference type="GeneID" id="11594681"/>
<dbReference type="PIRSF" id="PIRSF032756">
    <property type="entry name" value="UCP032756"/>
    <property type="match status" value="1"/>
</dbReference>
<dbReference type="InterPro" id="IPR017006">
    <property type="entry name" value="UCP032756"/>
</dbReference>
<protein>
    <recommendedName>
        <fullName evidence="3">DUF2286 domain-containing protein</fullName>
    </recommendedName>
</protein>
<dbReference type="RefSeq" id="WP_014287698.1">
    <property type="nucleotide sequence ID" value="NC_016645.1"/>
</dbReference>
<dbReference type="OrthoDB" id="15027at2157"/>
<evidence type="ECO:0000313" key="2">
    <source>
        <dbReference type="Proteomes" id="UP000005867"/>
    </source>
</evidence>
<accession>G7VGF9</accession>
<dbReference type="STRING" id="1104324.P186_0416"/>
<dbReference type="Proteomes" id="UP000005867">
    <property type="component" value="Chromosome"/>
</dbReference>
<evidence type="ECO:0000313" key="1">
    <source>
        <dbReference type="EMBL" id="AET31870.1"/>
    </source>
</evidence>
<reference evidence="1 2" key="1">
    <citation type="journal article" date="2012" name="J. Bacteriol.">
        <title>Complete genome sequence of strain 1860, a crenarchaeon of the genus pyrobaculum able to grow with various electron acceptors.</title>
        <authorList>
            <person name="Mardanov A.V."/>
            <person name="Gumerov V.M."/>
            <person name="Slobodkina G.B."/>
            <person name="Beletsky A.V."/>
            <person name="Bonch-Osmolovskaya E.A."/>
            <person name="Ravin N.V."/>
            <person name="Skryabin K.G."/>
        </authorList>
    </citation>
    <scope>NUCLEOTIDE SEQUENCE [LARGE SCALE GENOMIC DNA]</scope>
    <source>
        <strain evidence="1 2">1860</strain>
    </source>
</reference>